<keyword evidence="21" id="KW-1185">Reference proteome</keyword>
<feature type="domain" description="Protein kinase" evidence="18">
    <location>
        <begin position="484"/>
        <end position="761"/>
    </location>
</feature>
<dbReference type="Gene3D" id="2.90.10.10">
    <property type="entry name" value="Bulb-type lectin domain"/>
    <property type="match status" value="2"/>
</dbReference>
<comment type="catalytic activity">
    <reaction evidence="13">
        <text>L-seryl-[protein] + ATP = O-phospho-L-seryl-[protein] + ADP + H(+)</text>
        <dbReference type="Rhea" id="RHEA:17989"/>
        <dbReference type="Rhea" id="RHEA-COMP:9863"/>
        <dbReference type="Rhea" id="RHEA-COMP:11604"/>
        <dbReference type="ChEBI" id="CHEBI:15378"/>
        <dbReference type="ChEBI" id="CHEBI:29999"/>
        <dbReference type="ChEBI" id="CHEBI:30616"/>
        <dbReference type="ChEBI" id="CHEBI:83421"/>
        <dbReference type="ChEBI" id="CHEBI:456216"/>
        <dbReference type="EC" id="2.7.11.1"/>
    </reaction>
</comment>
<evidence type="ECO:0000256" key="12">
    <source>
        <dbReference type="ARBA" id="ARBA00023180"/>
    </source>
</evidence>
<evidence type="ECO:0000256" key="16">
    <source>
        <dbReference type="SAM" id="Phobius"/>
    </source>
</evidence>
<dbReference type="Gene3D" id="3.30.200.20">
    <property type="entry name" value="Phosphorylase Kinase, domain 1"/>
    <property type="match status" value="1"/>
</dbReference>
<reference evidence="20 21" key="1">
    <citation type="journal article" date="2023" name="Plant Biotechnol. J.">
        <title>Chromosome-level wild Hevea brasiliensis genome provides new tools for genomic-assisted breeding and valuable loci to elevate rubber yield.</title>
        <authorList>
            <person name="Cheng H."/>
            <person name="Song X."/>
            <person name="Hu Y."/>
            <person name="Wu T."/>
            <person name="Yang Q."/>
            <person name="An Z."/>
            <person name="Feng S."/>
            <person name="Deng Z."/>
            <person name="Wu W."/>
            <person name="Zeng X."/>
            <person name="Tu M."/>
            <person name="Wang X."/>
            <person name="Huang H."/>
        </authorList>
    </citation>
    <scope>NUCLEOTIDE SEQUENCE [LARGE SCALE GENOMIC DNA]</scope>
    <source>
        <strain evidence="20">MT/VB/25A 57/8</strain>
    </source>
</reference>
<accession>A0ABQ9LKI7</accession>
<dbReference type="InterPro" id="IPR008271">
    <property type="entry name" value="Ser/Thr_kinase_AS"/>
</dbReference>
<feature type="domain" description="Bulb-type lectin" evidence="19">
    <location>
        <begin position="141"/>
        <end position="259"/>
    </location>
</feature>
<evidence type="ECO:0000256" key="15">
    <source>
        <dbReference type="SAM" id="MobiDB-lite"/>
    </source>
</evidence>
<dbReference type="PROSITE" id="PS00108">
    <property type="entry name" value="PROTEIN_KINASE_ST"/>
    <property type="match status" value="1"/>
</dbReference>
<keyword evidence="10 16" id="KW-0472">Membrane</keyword>
<sequence>MELRSLIFPLFFSFLFSISAAQITPGSSLSASNPNQTWLSPNTTFFVGFVQVDSGYVAAINYFGGVPIWTAGGPSVSVDFDGAFHFRSNGTLQLVNGSGAVVWDSNTSHLGVTSASLDDSGNLVLRNRSGFSVWSSFQNPTDTIVPGQNFTVKQVLKSGIYSFQLRNYGNLTLRWNDSIDYWNQGLNSSVGSNLSSPVLGLQPIGILSISDLTLTSAYIVAYSNDYAEGADILRFLKLDSDGNLRIYSSALGSGITTMRWAALADQCQVFGYCGNLGICSYNDSGSNPICGCPSENFEPVDVNDSRKGCKRKVEIENCPGSATMLEMDHAKFLTYQPEISSQVFFVGISACRLNCLVGSSCAASTSLSDGTGLCYLKTSDFVSGYQNPSLPSTSYVKVCGPVKPNPTPNLQIDGNSKSRLRVWLLVVVVVVTLVGLVAIESGMWWWCSRNSPKFGSLSAQYALLEYASGAPVQLSYNDLNRATKGFKEKLGAGGFGAVYKGILANTTVVAVKRLEGIEQGEKQFRMEVATISSTHHLNLVRLIGFCSEGRHRLLVYEFMKNGSLDNFLFTPAEQSGKLLSWEQRFNIALGTARGITYLHEECRDCIVHCDIKPENILLDENYNSKVSDFGLAKLINPKDHRYRTLRSVRGTRGYLAPEWLANLPITSKSDVYSYGMVLLELVSGRRNFEVFEETNRKKFSVWAYEEFEKGNVNAIVDKKLDDQDVDMEQATRAIQVSFWCIQEQPSHRPMMGKVVQMLEGITEIKKPPAPKATTEGLAFGTSINMSSNGSTFSTFAASASAPAPSSFSSYQTTGVSPLPLGRNMEGASSSPLGSDLN</sequence>
<keyword evidence="11" id="KW-1015">Disulfide bond</keyword>
<dbReference type="Gene3D" id="1.10.510.10">
    <property type="entry name" value="Transferase(Phosphotransferase) domain 1"/>
    <property type="match status" value="1"/>
</dbReference>
<feature type="region of interest" description="Disordered" evidence="15">
    <location>
        <begin position="799"/>
        <end position="837"/>
    </location>
</feature>
<dbReference type="SUPFAM" id="SSF56112">
    <property type="entry name" value="Protein kinase-like (PK-like)"/>
    <property type="match status" value="1"/>
</dbReference>
<dbReference type="InterPro" id="IPR036426">
    <property type="entry name" value="Bulb-type_lectin_dom_sf"/>
</dbReference>
<dbReference type="InterPro" id="IPR017441">
    <property type="entry name" value="Protein_kinase_ATP_BS"/>
</dbReference>
<evidence type="ECO:0000259" key="19">
    <source>
        <dbReference type="PROSITE" id="PS50927"/>
    </source>
</evidence>
<comment type="subcellular location">
    <subcellularLocation>
        <location evidence="1">Membrane</location>
        <topology evidence="1">Single-pass membrane protein</topology>
    </subcellularLocation>
</comment>
<feature type="signal peptide" evidence="17">
    <location>
        <begin position="1"/>
        <end position="21"/>
    </location>
</feature>
<dbReference type="PANTHER" id="PTHR47974">
    <property type="entry name" value="OS07G0415500 PROTEIN"/>
    <property type="match status" value="1"/>
</dbReference>
<dbReference type="Pfam" id="PF00069">
    <property type="entry name" value="Pkinase"/>
    <property type="match status" value="1"/>
</dbReference>
<dbReference type="PIRSF" id="PIRSF000641">
    <property type="entry name" value="SRK"/>
    <property type="match status" value="1"/>
</dbReference>
<keyword evidence="2 13" id="KW-0723">Serine/threonine-protein kinase</keyword>
<gene>
    <name evidence="20" type="ORF">P3X46_021796</name>
</gene>
<evidence type="ECO:0000256" key="5">
    <source>
        <dbReference type="ARBA" id="ARBA00022729"/>
    </source>
</evidence>
<dbReference type="PROSITE" id="PS50927">
    <property type="entry name" value="BULB_LECTIN"/>
    <property type="match status" value="2"/>
</dbReference>
<dbReference type="InterPro" id="IPR001480">
    <property type="entry name" value="Bulb-type_lectin_dom"/>
</dbReference>
<keyword evidence="9 16" id="KW-1133">Transmembrane helix</keyword>
<evidence type="ECO:0000256" key="10">
    <source>
        <dbReference type="ARBA" id="ARBA00023136"/>
    </source>
</evidence>
<dbReference type="InterPro" id="IPR024171">
    <property type="entry name" value="SRK-like_kinase"/>
</dbReference>
<evidence type="ECO:0000256" key="13">
    <source>
        <dbReference type="PIRNR" id="PIRNR000641"/>
    </source>
</evidence>
<evidence type="ECO:0000256" key="17">
    <source>
        <dbReference type="SAM" id="SignalP"/>
    </source>
</evidence>
<evidence type="ECO:0000256" key="9">
    <source>
        <dbReference type="ARBA" id="ARBA00022989"/>
    </source>
</evidence>
<dbReference type="SUPFAM" id="SSF51110">
    <property type="entry name" value="alpha-D-mannose-specific plant lectins"/>
    <property type="match status" value="1"/>
</dbReference>
<evidence type="ECO:0000256" key="11">
    <source>
        <dbReference type="ARBA" id="ARBA00023157"/>
    </source>
</evidence>
<comment type="catalytic activity">
    <reaction evidence="13">
        <text>L-threonyl-[protein] + ATP = O-phospho-L-threonyl-[protein] + ADP + H(+)</text>
        <dbReference type="Rhea" id="RHEA:46608"/>
        <dbReference type="Rhea" id="RHEA-COMP:11060"/>
        <dbReference type="Rhea" id="RHEA-COMP:11605"/>
        <dbReference type="ChEBI" id="CHEBI:15378"/>
        <dbReference type="ChEBI" id="CHEBI:30013"/>
        <dbReference type="ChEBI" id="CHEBI:30616"/>
        <dbReference type="ChEBI" id="CHEBI:61977"/>
        <dbReference type="ChEBI" id="CHEBI:456216"/>
        <dbReference type="EC" id="2.7.11.1"/>
    </reaction>
</comment>
<dbReference type="SMART" id="SM00220">
    <property type="entry name" value="S_TKc"/>
    <property type="match status" value="1"/>
</dbReference>
<evidence type="ECO:0000256" key="3">
    <source>
        <dbReference type="ARBA" id="ARBA00022679"/>
    </source>
</evidence>
<keyword evidence="5 17" id="KW-0732">Signal</keyword>
<evidence type="ECO:0000313" key="20">
    <source>
        <dbReference type="EMBL" id="KAJ9167121.1"/>
    </source>
</evidence>
<organism evidence="20 21">
    <name type="scientific">Hevea brasiliensis</name>
    <name type="common">Para rubber tree</name>
    <name type="synonym">Siphonia brasiliensis</name>
    <dbReference type="NCBI Taxonomy" id="3981"/>
    <lineage>
        <taxon>Eukaryota</taxon>
        <taxon>Viridiplantae</taxon>
        <taxon>Streptophyta</taxon>
        <taxon>Embryophyta</taxon>
        <taxon>Tracheophyta</taxon>
        <taxon>Spermatophyta</taxon>
        <taxon>Magnoliopsida</taxon>
        <taxon>eudicotyledons</taxon>
        <taxon>Gunneridae</taxon>
        <taxon>Pentapetalae</taxon>
        <taxon>rosids</taxon>
        <taxon>fabids</taxon>
        <taxon>Malpighiales</taxon>
        <taxon>Euphorbiaceae</taxon>
        <taxon>Crotonoideae</taxon>
        <taxon>Micrandreae</taxon>
        <taxon>Hevea</taxon>
    </lineage>
</organism>
<dbReference type="Proteomes" id="UP001174677">
    <property type="component" value="Chromosome 12"/>
</dbReference>
<evidence type="ECO:0000256" key="2">
    <source>
        <dbReference type="ARBA" id="ARBA00022527"/>
    </source>
</evidence>
<keyword evidence="8 13" id="KW-0067">ATP-binding</keyword>
<feature type="domain" description="Bulb-type lectin" evidence="19">
    <location>
        <begin position="14"/>
        <end position="138"/>
    </location>
</feature>
<evidence type="ECO:0000256" key="8">
    <source>
        <dbReference type="ARBA" id="ARBA00022840"/>
    </source>
</evidence>
<dbReference type="InterPro" id="IPR011009">
    <property type="entry name" value="Kinase-like_dom_sf"/>
</dbReference>
<evidence type="ECO:0000256" key="6">
    <source>
        <dbReference type="ARBA" id="ARBA00022741"/>
    </source>
</evidence>
<dbReference type="CDD" id="cd14066">
    <property type="entry name" value="STKc_IRAK"/>
    <property type="match status" value="1"/>
</dbReference>
<evidence type="ECO:0000313" key="21">
    <source>
        <dbReference type="Proteomes" id="UP001174677"/>
    </source>
</evidence>
<feature type="chain" id="PRO_5047520769" description="Receptor-like serine/threonine-protein kinase" evidence="17">
    <location>
        <begin position="22"/>
        <end position="837"/>
    </location>
</feature>
<dbReference type="PANTHER" id="PTHR47974:SF9">
    <property type="entry name" value="RECEPTOR-LIKE SERINE_THREONINE-PROTEIN KINASE"/>
    <property type="match status" value="1"/>
</dbReference>
<protein>
    <recommendedName>
        <fullName evidence="13">Receptor-like serine/threonine-protein kinase</fullName>
        <ecNumber evidence="13">2.7.11.1</ecNumber>
    </recommendedName>
</protein>
<dbReference type="SMART" id="SM00108">
    <property type="entry name" value="B_lectin"/>
    <property type="match status" value="1"/>
</dbReference>
<dbReference type="Pfam" id="PF01453">
    <property type="entry name" value="B_lectin"/>
    <property type="match status" value="1"/>
</dbReference>
<evidence type="ECO:0000259" key="18">
    <source>
        <dbReference type="PROSITE" id="PS50011"/>
    </source>
</evidence>
<keyword evidence="12" id="KW-0325">Glycoprotein</keyword>
<dbReference type="InterPro" id="IPR000719">
    <property type="entry name" value="Prot_kinase_dom"/>
</dbReference>
<comment type="caution">
    <text evidence="20">The sequence shown here is derived from an EMBL/GenBank/DDBJ whole genome shotgun (WGS) entry which is preliminary data.</text>
</comment>
<dbReference type="EC" id="2.7.11.1" evidence="13"/>
<keyword evidence="4 16" id="KW-0812">Transmembrane</keyword>
<dbReference type="PROSITE" id="PS00107">
    <property type="entry name" value="PROTEIN_KINASE_ATP"/>
    <property type="match status" value="1"/>
</dbReference>
<name>A0ABQ9LKI7_HEVBR</name>
<evidence type="ECO:0000256" key="7">
    <source>
        <dbReference type="ARBA" id="ARBA00022777"/>
    </source>
</evidence>
<feature type="transmembrane region" description="Helical" evidence="16">
    <location>
        <begin position="422"/>
        <end position="447"/>
    </location>
</feature>
<comment type="similarity">
    <text evidence="13">Belongs to the protein kinase superfamily. Ser/Thr protein kinase family.</text>
</comment>
<feature type="compositionally biased region" description="Low complexity" evidence="15">
    <location>
        <begin position="799"/>
        <end position="809"/>
    </location>
</feature>
<proteinExistence type="inferred from homology"/>
<evidence type="ECO:0000256" key="1">
    <source>
        <dbReference type="ARBA" id="ARBA00004167"/>
    </source>
</evidence>
<dbReference type="PROSITE" id="PS50011">
    <property type="entry name" value="PROTEIN_KINASE_DOM"/>
    <property type="match status" value="1"/>
</dbReference>
<keyword evidence="7 13" id="KW-0418">Kinase</keyword>
<evidence type="ECO:0000256" key="4">
    <source>
        <dbReference type="ARBA" id="ARBA00022692"/>
    </source>
</evidence>
<feature type="compositionally biased region" description="Polar residues" evidence="15">
    <location>
        <begin position="826"/>
        <end position="837"/>
    </location>
</feature>
<feature type="binding site" evidence="14">
    <location>
        <position position="512"/>
    </location>
    <ligand>
        <name>ATP</name>
        <dbReference type="ChEBI" id="CHEBI:30616"/>
    </ligand>
</feature>
<evidence type="ECO:0000256" key="14">
    <source>
        <dbReference type="PROSITE-ProRule" id="PRU10141"/>
    </source>
</evidence>
<keyword evidence="6 13" id="KW-0547">Nucleotide-binding</keyword>
<dbReference type="EMBL" id="JARPOI010000012">
    <property type="protein sequence ID" value="KAJ9167121.1"/>
    <property type="molecule type" value="Genomic_DNA"/>
</dbReference>
<keyword evidence="3 13" id="KW-0808">Transferase</keyword>